<feature type="compositionally biased region" description="Polar residues" evidence="2">
    <location>
        <begin position="226"/>
        <end position="243"/>
    </location>
</feature>
<feature type="compositionally biased region" description="Basic and acidic residues" evidence="2">
    <location>
        <begin position="250"/>
        <end position="263"/>
    </location>
</feature>
<evidence type="ECO:0000313" key="4">
    <source>
        <dbReference type="EMBL" id="GAB0131993.1"/>
    </source>
</evidence>
<dbReference type="InterPro" id="IPR023780">
    <property type="entry name" value="Chromo_domain"/>
</dbReference>
<gene>
    <name evidence="4" type="primary">g444</name>
    <name evidence="4" type="ORF">EsDP_00000444</name>
</gene>
<keyword evidence="5" id="KW-1185">Reference proteome</keyword>
<proteinExistence type="predicted"/>
<accession>A0ABQ0CEY0</accession>
<evidence type="ECO:0000259" key="3">
    <source>
        <dbReference type="PROSITE" id="PS50013"/>
    </source>
</evidence>
<reference evidence="5" key="1">
    <citation type="submission" date="2024-06" db="EMBL/GenBank/DDBJ databases">
        <title>Draft Genome Sequences of Epichloe bromicola Strains Isolated from Elymus ciliaris.</title>
        <authorList>
            <consortium name="Epichloe bromicola genome sequencing consortium"/>
            <person name="Miura A."/>
            <person name="Imano S."/>
            <person name="Ashida A."/>
            <person name="Sato I."/>
            <person name="Chiba S."/>
            <person name="Tanaka A."/>
            <person name="Camagna M."/>
            <person name="Takemoto D."/>
        </authorList>
    </citation>
    <scope>NUCLEOTIDE SEQUENCE [LARGE SCALE GENOMIC DNA]</scope>
    <source>
        <strain evidence="5">DP</strain>
    </source>
</reference>
<dbReference type="Pfam" id="PF00385">
    <property type="entry name" value="Chromo"/>
    <property type="match status" value="1"/>
</dbReference>
<feature type="region of interest" description="Disordered" evidence="2">
    <location>
        <begin position="1"/>
        <end position="30"/>
    </location>
</feature>
<feature type="compositionally biased region" description="Polar residues" evidence="2">
    <location>
        <begin position="272"/>
        <end position="286"/>
    </location>
</feature>
<dbReference type="SMART" id="SM00298">
    <property type="entry name" value="CHROMO"/>
    <property type="match status" value="1"/>
</dbReference>
<feature type="region of interest" description="Disordered" evidence="2">
    <location>
        <begin position="169"/>
        <end position="289"/>
    </location>
</feature>
<organism evidence="4 5">
    <name type="scientific">Epichloe bromicola</name>
    <dbReference type="NCBI Taxonomy" id="79588"/>
    <lineage>
        <taxon>Eukaryota</taxon>
        <taxon>Fungi</taxon>
        <taxon>Dikarya</taxon>
        <taxon>Ascomycota</taxon>
        <taxon>Pezizomycotina</taxon>
        <taxon>Sordariomycetes</taxon>
        <taxon>Hypocreomycetidae</taxon>
        <taxon>Hypocreales</taxon>
        <taxon>Clavicipitaceae</taxon>
        <taxon>Epichloe</taxon>
    </lineage>
</organism>
<feature type="compositionally biased region" description="Polar residues" evidence="2">
    <location>
        <begin position="177"/>
        <end position="200"/>
    </location>
</feature>
<feature type="domain" description="Chromo" evidence="3">
    <location>
        <begin position="37"/>
        <end position="74"/>
    </location>
</feature>
<dbReference type="PROSITE" id="PS50013">
    <property type="entry name" value="CHROMO_2"/>
    <property type="match status" value="1"/>
</dbReference>
<dbReference type="EMBL" id="BAAFGZ010000008">
    <property type="protein sequence ID" value="GAB0131993.1"/>
    <property type="molecule type" value="Genomic_DNA"/>
</dbReference>
<comment type="subunit">
    <text evidence="1">Component of the NuA4 histone acetyltransferase complex.</text>
</comment>
<dbReference type="CDD" id="cd18966">
    <property type="entry name" value="chromodomain"/>
    <property type="match status" value="1"/>
</dbReference>
<dbReference type="SUPFAM" id="SSF54160">
    <property type="entry name" value="Chromo domain-like"/>
    <property type="match status" value="1"/>
</dbReference>
<evidence type="ECO:0000256" key="1">
    <source>
        <dbReference type="ARBA" id="ARBA00011353"/>
    </source>
</evidence>
<dbReference type="InterPro" id="IPR000953">
    <property type="entry name" value="Chromo/chromo_shadow_dom"/>
</dbReference>
<protein>
    <recommendedName>
        <fullName evidence="3">Chromo domain-containing protein</fullName>
    </recommendedName>
</protein>
<evidence type="ECO:0000313" key="5">
    <source>
        <dbReference type="Proteomes" id="UP001562357"/>
    </source>
</evidence>
<dbReference type="InterPro" id="IPR016197">
    <property type="entry name" value="Chromo-like_dom_sf"/>
</dbReference>
<dbReference type="Gene3D" id="2.40.50.40">
    <property type="match status" value="1"/>
</dbReference>
<comment type="caution">
    <text evidence="4">The sequence shown here is derived from an EMBL/GenBank/DDBJ whole genome shotgun (WGS) entry which is preliminary data.</text>
</comment>
<name>A0ABQ0CEY0_9HYPO</name>
<dbReference type="Proteomes" id="UP001562357">
    <property type="component" value="Unassembled WGS sequence"/>
</dbReference>
<evidence type="ECO:0000256" key="2">
    <source>
        <dbReference type="SAM" id="MobiDB-lite"/>
    </source>
</evidence>
<sequence length="1272" mass="143273">MSQVSQISSAVTDDSADDSDSSVLSSTSEDVNLEDEWAVTRILAEAKIDGQEKYLIEWSGYELCDATWEPAEHLSQELLTDWKAAVKRTGRTTVPGFKINDWREAVNADIRSQYAKHEARNRKRALAGLREKRLPYSLQEWLDSVQGPSEDEICDKHERDDQTLAELKTARREKAVDTSSAGTPTSQLPPETHQEGTQLSRRPKRSKSPQGENASLAKKRRPPAKSPTSPTEASSSRTASLSNLAGKFGSRKDSAALPSKDEAGNTPLKALTRNNSESTGSSSTFNVFVGGKKRKPRRNLLDAVSSHSHKSKLFNYRKIWMVEKARRDKEGITPPTQAAASLPLIPIRAGTILNADKASQGTGKNDEVLQQSDHSHLPEYNEQKKKKVRWADDLEGEQEQSLDHFESLFVSEGEEEFEKSKGVNPSALNRDEEVPLAVHSSPDNSIETPLADFKNMSKVCQFGPNPEVAVRLEFSGWTTDDKSPWSCHLRSRSQLLFSHLCSMHDLRSQTEHGALEEVTVCQGNIEANDEGKILFRSIVKRLQVGQLAATCLLEGISIAIHVPEALTAANLLSNNGHSREGLVELRYLIFLPQPPVSRLMLAPLPPVAHQEGDLNAYEFFLGGTYESLFKKSASEGITQNFFLVFPEAAYHEAVMVSQWLRESDSSCTTKTSLISGQWSEFTLLDRGNVILHEDAIWAIRSMPHLGSILHGYQGKKISFWCFSRYHLSSKGNDLTPGPSNYHLRQIFSSGIVILVTPSFLVSQPEQAYNFVKFFWQNYTHHSSKYRLGKLAVAYDISHWLLDLAMEKADLSSRFAASNTSQKKRVKASEEALFKCFNLVRQLIDETGDCEDSPFIYAPDILDGNDEQSLVNWFGSWTVSHNHPFRKFYVLGSSNQSQTRLSRNLQPVQFVPTANISSQGRMDSSPQLQNKPDVDAMRIRDSLMDIEHDCKSREFCPMVLYRYAVMGKFPDTPQHTEPDTSLINFTRWFSFFAEPLFGRIHHIRTKGFLPQNKNTFVGLFYTTIHDQPANPDLGPHQIKWSPWIAIYRPSNIHAKPWEKMELLIWDPDLAARVAEPENLYDEDLMRPQRQLIDLIEKKTRDQEGALPLDRVWLGPFGDFQDENKGYGDDIDRALSWIKELPGSIKHRLPVVSHYLPTRGWKCLNPGSRPASKAVANSLSSVSLDPRRSQSLPVREILEPPPGATADSQAAPCRNYFRDAILGHRGPGRIPFTFQPTLKWYTPQLEAGMGFQHIVVSPWQSLFTRYGIHDPEKE</sequence>